<protein>
    <submittedName>
        <fullName evidence="2">Uncharacterized protein</fullName>
    </submittedName>
</protein>
<feature type="compositionally biased region" description="Basic residues" evidence="1">
    <location>
        <begin position="70"/>
        <end position="83"/>
    </location>
</feature>
<feature type="region of interest" description="Disordered" evidence="1">
    <location>
        <begin position="65"/>
        <end position="85"/>
    </location>
</feature>
<evidence type="ECO:0000313" key="2">
    <source>
        <dbReference type="EMBL" id="EIM31499.1"/>
    </source>
</evidence>
<organism evidence="2 3">
    <name type="scientific">Leptothrix ochracea L12</name>
    <dbReference type="NCBI Taxonomy" id="735332"/>
    <lineage>
        <taxon>Bacteria</taxon>
        <taxon>Pseudomonadati</taxon>
        <taxon>Pseudomonadota</taxon>
        <taxon>Betaproteobacteria</taxon>
        <taxon>Burkholderiales</taxon>
        <taxon>Sphaerotilaceae</taxon>
        <taxon>Leptothrix</taxon>
    </lineage>
</organism>
<accession>I4Z5K7</accession>
<dbReference type="AlphaFoldDB" id="I4Z5K7"/>
<sequence length="118" mass="13684">MKPLFHVLLQFKEKSRLNTACCTAGCCVITSLHRRPIRRMVLLSWINLQILRSCHQNRVLTTNSNDSCRHRSNHNNQRPRNHQPNHLYLPPSKGLFNTLFADSSITGFFCILLIHGYT</sequence>
<proteinExistence type="predicted"/>
<dbReference type="EMBL" id="JH660679">
    <property type="protein sequence ID" value="EIM31499.1"/>
    <property type="molecule type" value="Genomic_DNA"/>
</dbReference>
<evidence type="ECO:0000256" key="1">
    <source>
        <dbReference type="SAM" id="MobiDB-lite"/>
    </source>
</evidence>
<evidence type="ECO:0000313" key="3">
    <source>
        <dbReference type="Proteomes" id="UP000053899"/>
    </source>
</evidence>
<keyword evidence="3" id="KW-1185">Reference proteome</keyword>
<dbReference type="HOGENOM" id="CLU_2070184_0_0_4"/>
<dbReference type="Proteomes" id="UP000053899">
    <property type="component" value="Unassembled WGS sequence"/>
</dbReference>
<name>I4Z5K7_9BURK</name>
<reference evidence="2 3" key="1">
    <citation type="submission" date="2012-04" db="EMBL/GenBank/DDBJ databases">
        <title>Improved High-Quality Draft sequence of Leptothrix ochracea L12.</title>
        <authorList>
            <consortium name="US DOE Joint Genome Institute"/>
            <person name="Lucas S."/>
            <person name="Han J."/>
            <person name="Lapidus A."/>
            <person name="Cheng J.-F."/>
            <person name="Goodwin L."/>
            <person name="Pitluck S."/>
            <person name="Peters L."/>
            <person name="Zeytun A."/>
            <person name="Detter J.C."/>
            <person name="Han C."/>
            <person name="Tapia R."/>
            <person name="Land M."/>
            <person name="Hauser L."/>
            <person name="Kyrpides N."/>
            <person name="Ivanova N."/>
            <person name="Pagani I."/>
            <person name="Stepanauskas R."/>
            <person name="Masland D."/>
            <person name="Poulton N."/>
            <person name="Emerson D."/>
            <person name="Fleming E."/>
            <person name="Woyke T."/>
        </authorList>
    </citation>
    <scope>NUCLEOTIDE SEQUENCE [LARGE SCALE GENOMIC DNA]</scope>
    <source>
        <strain evidence="2 3">L12</strain>
    </source>
</reference>
<gene>
    <name evidence="2" type="ORF">LepocDRAFT_00002300</name>
</gene>